<dbReference type="InterPro" id="IPR016071">
    <property type="entry name" value="Staphylococal_nuclease_OB-fold"/>
</dbReference>
<dbReference type="PROSITE" id="PS50830">
    <property type="entry name" value="TNASE_3"/>
    <property type="match status" value="1"/>
</dbReference>
<dbReference type="SUPFAM" id="SSF50199">
    <property type="entry name" value="Staphylococcal nuclease"/>
    <property type="match status" value="1"/>
</dbReference>
<dbReference type="InterPro" id="IPR035437">
    <property type="entry name" value="SNase_OB-fold_sf"/>
</dbReference>
<proteinExistence type="predicted"/>
<gene>
    <name evidence="2" type="ORF">LCGC14_1975180</name>
</gene>
<accession>A0A0F9FAZ7</accession>
<dbReference type="EMBL" id="LAZR01021988">
    <property type="protein sequence ID" value="KKL83393.1"/>
    <property type="molecule type" value="Genomic_DNA"/>
</dbReference>
<sequence length="134" mass="15827">MAHDFKRFPELTNNQMQIYYWNSPHKQILEDFWGKVVKVTDGDTINVKWSEREKPIRVRFIGTAAPELDEEGGIESRNWLEKQIMDEYVQIGIDPKLRVEKWGRILGRIFNMGIDINQQSMELGFAIPFVRETI</sequence>
<dbReference type="AlphaFoldDB" id="A0A0F9FAZ7"/>
<name>A0A0F9FAZ7_9ZZZZ</name>
<feature type="domain" description="TNase-like" evidence="1">
    <location>
        <begin position="30"/>
        <end position="126"/>
    </location>
</feature>
<protein>
    <recommendedName>
        <fullName evidence="1">TNase-like domain-containing protein</fullName>
    </recommendedName>
</protein>
<organism evidence="2">
    <name type="scientific">marine sediment metagenome</name>
    <dbReference type="NCBI Taxonomy" id="412755"/>
    <lineage>
        <taxon>unclassified sequences</taxon>
        <taxon>metagenomes</taxon>
        <taxon>ecological metagenomes</taxon>
    </lineage>
</organism>
<reference evidence="2" key="1">
    <citation type="journal article" date="2015" name="Nature">
        <title>Complex archaea that bridge the gap between prokaryotes and eukaryotes.</title>
        <authorList>
            <person name="Spang A."/>
            <person name="Saw J.H."/>
            <person name="Jorgensen S.L."/>
            <person name="Zaremba-Niedzwiedzka K."/>
            <person name="Martijn J."/>
            <person name="Lind A.E."/>
            <person name="van Eijk R."/>
            <person name="Schleper C."/>
            <person name="Guy L."/>
            <person name="Ettema T.J."/>
        </authorList>
    </citation>
    <scope>NUCLEOTIDE SEQUENCE</scope>
</reference>
<evidence type="ECO:0000259" key="1">
    <source>
        <dbReference type="PROSITE" id="PS50830"/>
    </source>
</evidence>
<comment type="caution">
    <text evidence="2">The sequence shown here is derived from an EMBL/GenBank/DDBJ whole genome shotgun (WGS) entry which is preliminary data.</text>
</comment>
<evidence type="ECO:0000313" key="2">
    <source>
        <dbReference type="EMBL" id="KKL83393.1"/>
    </source>
</evidence>
<dbReference type="Gene3D" id="2.40.50.90">
    <property type="match status" value="1"/>
</dbReference>